<accession>D7BJY6</accession>
<dbReference type="EC" id="3.2.2.n1" evidence="1"/>
<dbReference type="HOGENOM" id="CLU_058336_0_4_11"/>
<dbReference type="eggNOG" id="COG1611">
    <property type="taxonomic scope" value="Bacteria"/>
</dbReference>
<dbReference type="InterPro" id="IPR052341">
    <property type="entry name" value="LOG_family_nucleotidases"/>
</dbReference>
<evidence type="ECO:0000313" key="4">
    <source>
        <dbReference type="Proteomes" id="UP000000376"/>
    </source>
</evidence>
<evidence type="ECO:0000256" key="2">
    <source>
        <dbReference type="SAM" id="MobiDB-lite"/>
    </source>
</evidence>
<dbReference type="PANTHER" id="PTHR43393:SF2">
    <property type="entry name" value="CYTOKININ RIBOSIDE 5'-MONOPHOSPHATE PHOSPHORIBOHYDROLASE"/>
    <property type="match status" value="1"/>
</dbReference>
<name>D7BJY6_ARCHD</name>
<organism evidence="3 4">
    <name type="scientific">Arcanobacterium haemolyticum (strain ATCC 9345 / DSM 20595 / CCM 5947 / CCUG 17215 / LMG 16163 / NBRC 15585 / NCTC 8452 / 11018)</name>
    <dbReference type="NCBI Taxonomy" id="644284"/>
    <lineage>
        <taxon>Bacteria</taxon>
        <taxon>Bacillati</taxon>
        <taxon>Actinomycetota</taxon>
        <taxon>Actinomycetes</taxon>
        <taxon>Actinomycetales</taxon>
        <taxon>Actinomycetaceae</taxon>
        <taxon>Arcanobacterium</taxon>
    </lineage>
</organism>
<protein>
    <recommendedName>
        <fullName evidence="1">Cytokinin riboside 5'-monophosphate phosphoribohydrolase</fullName>
        <ecNumber evidence="1">3.2.2.n1</ecNumber>
    </recommendedName>
</protein>
<keyword evidence="4" id="KW-1185">Reference proteome</keyword>
<evidence type="ECO:0000313" key="3">
    <source>
        <dbReference type="EMBL" id="ADH92966.1"/>
    </source>
</evidence>
<dbReference type="Pfam" id="PF03641">
    <property type="entry name" value="Lysine_decarbox"/>
    <property type="match status" value="1"/>
</dbReference>
<evidence type="ECO:0000256" key="1">
    <source>
        <dbReference type="RuleBase" id="RU363015"/>
    </source>
</evidence>
<feature type="region of interest" description="Disordered" evidence="2">
    <location>
        <begin position="1"/>
        <end position="25"/>
    </location>
</feature>
<dbReference type="Gene3D" id="3.40.50.450">
    <property type="match status" value="1"/>
</dbReference>
<dbReference type="GO" id="GO:0005829">
    <property type="term" value="C:cytosol"/>
    <property type="evidence" value="ECO:0007669"/>
    <property type="project" value="TreeGrafter"/>
</dbReference>
<comment type="catalytic activity">
    <reaction evidence="1">
        <text>9-ribosyl-trans-zeatin 5'-phosphate + H2O = trans-zeatin + D-ribose 5-phosphate</text>
        <dbReference type="Rhea" id="RHEA:48564"/>
        <dbReference type="ChEBI" id="CHEBI:15377"/>
        <dbReference type="ChEBI" id="CHEBI:16522"/>
        <dbReference type="ChEBI" id="CHEBI:78346"/>
        <dbReference type="ChEBI" id="CHEBI:87947"/>
        <dbReference type="EC" id="3.2.2.n1"/>
    </reaction>
</comment>
<dbReference type="SUPFAM" id="SSF102405">
    <property type="entry name" value="MCP/YpsA-like"/>
    <property type="match status" value="1"/>
</dbReference>
<proteinExistence type="inferred from homology"/>
<dbReference type="NCBIfam" id="TIGR00730">
    <property type="entry name" value="Rossman fold protein, TIGR00730 family"/>
    <property type="match status" value="1"/>
</dbReference>
<dbReference type="EMBL" id="CP002045">
    <property type="protein sequence ID" value="ADH92966.1"/>
    <property type="molecule type" value="Genomic_DNA"/>
</dbReference>
<dbReference type="AlphaFoldDB" id="D7BJY6"/>
<dbReference type="InterPro" id="IPR005269">
    <property type="entry name" value="LOG"/>
</dbReference>
<dbReference type="InterPro" id="IPR031100">
    <property type="entry name" value="LOG_fam"/>
</dbReference>
<feature type="compositionally biased region" description="Basic and acidic residues" evidence="2">
    <location>
        <begin position="16"/>
        <end position="25"/>
    </location>
</feature>
<dbReference type="FunFam" id="3.40.50.450:FF:000011">
    <property type="entry name" value="TIGR00730 family Rossman fold protein"/>
    <property type="match status" value="1"/>
</dbReference>
<dbReference type="GO" id="GO:0009691">
    <property type="term" value="P:cytokinin biosynthetic process"/>
    <property type="evidence" value="ECO:0007669"/>
    <property type="project" value="UniProtKB-UniRule"/>
</dbReference>
<gene>
    <name evidence="3" type="ordered locus">Arch_1261</name>
</gene>
<dbReference type="KEGG" id="ahe:Arch_1261"/>
<dbReference type="PANTHER" id="PTHR43393">
    <property type="entry name" value="CYTOKININ RIBOSIDE 5'-MONOPHOSPHATE PHOSPHORIBOHYDROLASE"/>
    <property type="match status" value="1"/>
</dbReference>
<dbReference type="RefSeq" id="WP_013170458.1">
    <property type="nucleotide sequence ID" value="NC_014218.1"/>
</dbReference>
<comment type="similarity">
    <text evidence="1">Belongs to the LOG family.</text>
</comment>
<sequence length="253" mass="27198">MNHDMNPHNHAPVSFKTEEPGERTADASLLAPEQETSFLHSDPWRIMRIQAELVAGFDALTDVGPAIAVFGSARMKPENPHYAMAVELGKRLADANFAVITGGGPGVMEAANKGAQDAGGKSVGLSIELPFEEGHNAFIDLGVNFRYFFVRKVMCVKYSLGFVVFPGGFGTMDELFEALTLVSTRKVSGFPVVLVGSEYWGGLISWLEQTVLAEGMISPSDTSLFTVVDTAEEAMDAIAKGLHKLATAKISDE</sequence>
<comment type="catalytic activity">
    <reaction evidence="1">
        <text>N(6)-(dimethylallyl)adenosine 5'-phosphate + H2O = N(6)-dimethylallyladenine + D-ribose 5-phosphate</text>
        <dbReference type="Rhea" id="RHEA:48560"/>
        <dbReference type="ChEBI" id="CHEBI:15377"/>
        <dbReference type="ChEBI" id="CHEBI:17660"/>
        <dbReference type="ChEBI" id="CHEBI:57526"/>
        <dbReference type="ChEBI" id="CHEBI:78346"/>
        <dbReference type="EC" id="3.2.2.n1"/>
    </reaction>
</comment>
<dbReference type="GO" id="GO:0102682">
    <property type="term" value="F:cytokinin riboside 5'-monophosphate phosphoribohydrolase activity"/>
    <property type="evidence" value="ECO:0007669"/>
    <property type="project" value="RHEA"/>
</dbReference>
<keyword evidence="1" id="KW-0378">Hydrolase</keyword>
<dbReference type="STRING" id="644284.Arch_1261"/>
<keyword evidence="1" id="KW-0203">Cytokinin biosynthesis</keyword>
<dbReference type="Proteomes" id="UP000000376">
    <property type="component" value="Chromosome"/>
</dbReference>
<reference evidence="3 4" key="1">
    <citation type="journal article" date="2010" name="Stand. Genomic Sci.">
        <title>Complete genome sequence of Arcanobacterium haemolyticum type strain (11018).</title>
        <authorList>
            <person name="Yasawong M."/>
            <person name="Teshima H."/>
            <person name="Lapidus A."/>
            <person name="Nolan M."/>
            <person name="Lucas S."/>
            <person name="Glavina Del Rio T."/>
            <person name="Tice H."/>
            <person name="Cheng J."/>
            <person name="Bruce D."/>
            <person name="Detter C."/>
            <person name="Tapia R."/>
            <person name="Han C."/>
            <person name="Goodwin L."/>
            <person name="Pitluck S."/>
            <person name="Liolios K."/>
            <person name="Ivanova N."/>
            <person name="Mavromatis K."/>
            <person name="Mikhailova N."/>
            <person name="Pati A."/>
            <person name="Chen A."/>
            <person name="Palaniappan K."/>
            <person name="Land M."/>
            <person name="Hauser L."/>
            <person name="Chang Y."/>
            <person name="Jeffries C."/>
            <person name="Rohde M."/>
            <person name="Sikorski J."/>
            <person name="Pukall R."/>
            <person name="Goker M."/>
            <person name="Woyke T."/>
            <person name="Bristow J."/>
            <person name="Eisen J."/>
            <person name="Markowitz V."/>
            <person name="Hugenholtz P."/>
            <person name="Kyrpides N."/>
            <person name="Klenk H."/>
        </authorList>
    </citation>
    <scope>NUCLEOTIDE SEQUENCE [LARGE SCALE GENOMIC DNA]</scope>
    <source>
        <strain evidence="4">ATCC 9345 / DSM 20595 / CCUG 17215 / LMG 16163 / NBRC 15585 / NCTC 8452 / 11018</strain>
    </source>
</reference>